<comment type="caution">
    <text evidence="2">The sequence shown here is derived from an EMBL/GenBank/DDBJ whole genome shotgun (WGS) entry which is preliminary data.</text>
</comment>
<evidence type="ECO:0000256" key="1">
    <source>
        <dbReference type="SAM" id="MobiDB-lite"/>
    </source>
</evidence>
<dbReference type="EMBL" id="MU251467">
    <property type="protein sequence ID" value="KAG9234333.1"/>
    <property type="molecule type" value="Genomic_DNA"/>
</dbReference>
<feature type="compositionally biased region" description="Low complexity" evidence="1">
    <location>
        <begin position="111"/>
        <end position="124"/>
    </location>
</feature>
<dbReference type="AlphaFoldDB" id="A0A9P7YJV0"/>
<name>A0A9P7YJV0_9HELO</name>
<evidence type="ECO:0000313" key="3">
    <source>
        <dbReference type="Proteomes" id="UP000824998"/>
    </source>
</evidence>
<organism evidence="2 3">
    <name type="scientific">Amylocarpus encephaloides</name>
    <dbReference type="NCBI Taxonomy" id="45428"/>
    <lineage>
        <taxon>Eukaryota</taxon>
        <taxon>Fungi</taxon>
        <taxon>Dikarya</taxon>
        <taxon>Ascomycota</taxon>
        <taxon>Pezizomycotina</taxon>
        <taxon>Leotiomycetes</taxon>
        <taxon>Helotiales</taxon>
        <taxon>Helotiales incertae sedis</taxon>
        <taxon>Amylocarpus</taxon>
    </lineage>
</organism>
<dbReference type="Proteomes" id="UP000824998">
    <property type="component" value="Unassembled WGS sequence"/>
</dbReference>
<protein>
    <submittedName>
        <fullName evidence="2">Uncharacterized protein</fullName>
    </submittedName>
</protein>
<feature type="region of interest" description="Disordered" evidence="1">
    <location>
        <begin position="99"/>
        <end position="124"/>
    </location>
</feature>
<reference evidence="2" key="1">
    <citation type="journal article" date="2021" name="IMA Fungus">
        <title>Genomic characterization of three marine fungi, including Emericellopsis atlantica sp. nov. with signatures of a generalist lifestyle and marine biomass degradation.</title>
        <authorList>
            <person name="Hagestad O.C."/>
            <person name="Hou L."/>
            <person name="Andersen J.H."/>
            <person name="Hansen E.H."/>
            <person name="Altermark B."/>
            <person name="Li C."/>
            <person name="Kuhnert E."/>
            <person name="Cox R.J."/>
            <person name="Crous P.W."/>
            <person name="Spatafora J.W."/>
            <person name="Lail K."/>
            <person name="Amirebrahimi M."/>
            <person name="Lipzen A."/>
            <person name="Pangilinan J."/>
            <person name="Andreopoulos W."/>
            <person name="Hayes R.D."/>
            <person name="Ng V."/>
            <person name="Grigoriev I.V."/>
            <person name="Jackson S.A."/>
            <person name="Sutton T.D.S."/>
            <person name="Dobson A.D.W."/>
            <person name="Rama T."/>
        </authorList>
    </citation>
    <scope>NUCLEOTIDE SEQUENCE</scope>
    <source>
        <strain evidence="2">TRa018bII</strain>
    </source>
</reference>
<evidence type="ECO:0000313" key="2">
    <source>
        <dbReference type="EMBL" id="KAG9234333.1"/>
    </source>
</evidence>
<gene>
    <name evidence="2" type="ORF">BJ875DRAFT_484313</name>
</gene>
<sequence length="152" mass="16428">MELTLNIGALLPLFATAAPAGASCHVSSHEMMAIISYSRSKEFSVASQPLVKTRLFPGFLCKVLWILLRIPSGFRMLLGVVRSSLDYFRLNNAPPVQKKRAEAGKGGNAYRTIPSTSTTGNTTRAGNAVSALSDNVIRTGLDDEFADYNYAL</sequence>
<accession>A0A9P7YJV0</accession>
<keyword evidence="3" id="KW-1185">Reference proteome</keyword>
<proteinExistence type="predicted"/>